<evidence type="ECO:0000256" key="1">
    <source>
        <dbReference type="ARBA" id="ARBA00004651"/>
    </source>
</evidence>
<dbReference type="Pfam" id="PF00953">
    <property type="entry name" value="Glycos_transf_4"/>
    <property type="match status" value="1"/>
</dbReference>
<comment type="similarity">
    <text evidence="12">Belongs to the glycosyltransferase 4 family. WecA subfamily.</text>
</comment>
<dbReference type="EC" id="2.7.8.33" evidence="12"/>
<dbReference type="GO" id="GO:0009276">
    <property type="term" value="C:Gram-negative-bacterium-type cell wall"/>
    <property type="evidence" value="ECO:0007669"/>
    <property type="project" value="InterPro"/>
</dbReference>
<evidence type="ECO:0000256" key="5">
    <source>
        <dbReference type="ARBA" id="ARBA00022679"/>
    </source>
</evidence>
<evidence type="ECO:0000313" key="14">
    <source>
        <dbReference type="EMBL" id="GLS82859.1"/>
    </source>
</evidence>
<name>A0AA37TKC5_9GAMM</name>
<dbReference type="PANTHER" id="PTHR22926:SF3">
    <property type="entry name" value="UNDECAPRENYL-PHOSPHATE ALPHA-N-ACETYLGLUCOSAMINYL 1-PHOSPHATE TRANSFERASE"/>
    <property type="match status" value="1"/>
</dbReference>
<dbReference type="Proteomes" id="UP001157439">
    <property type="component" value="Unassembled WGS sequence"/>
</dbReference>
<feature type="transmembrane region" description="Helical" evidence="12">
    <location>
        <begin position="323"/>
        <end position="343"/>
    </location>
</feature>
<comment type="catalytic activity">
    <reaction evidence="12">
        <text>di-trans,octa-cis-undecaprenyl phosphate + UDP-N-acetyl-alpha-D-glucosamine = N-acetyl-alpha-D-glucosaminyl-di-trans,octa-cis-undecaprenyl diphosphate + UMP</text>
        <dbReference type="Rhea" id="RHEA:28090"/>
        <dbReference type="ChEBI" id="CHEBI:57705"/>
        <dbReference type="ChEBI" id="CHEBI:57865"/>
        <dbReference type="ChEBI" id="CHEBI:60392"/>
        <dbReference type="ChEBI" id="CHEBI:62959"/>
        <dbReference type="EC" id="2.7.8.33"/>
    </reaction>
</comment>
<feature type="binding site" evidence="13">
    <location>
        <position position="219"/>
    </location>
    <ligand>
        <name>Mg(2+)</name>
        <dbReference type="ChEBI" id="CHEBI:18420"/>
    </ligand>
</feature>
<keyword evidence="8 12" id="KW-0448">Lipopolysaccharide biosynthesis</keyword>
<dbReference type="GO" id="GO:0005886">
    <property type="term" value="C:plasma membrane"/>
    <property type="evidence" value="ECO:0007669"/>
    <property type="project" value="UniProtKB-SubCell"/>
</dbReference>
<gene>
    <name evidence="12 14" type="primary">wecA</name>
    <name evidence="14" type="ORF">GCM10007894_08360</name>
</gene>
<accession>A0AA37TKC5</accession>
<evidence type="ECO:0000256" key="8">
    <source>
        <dbReference type="ARBA" id="ARBA00022985"/>
    </source>
</evidence>
<protein>
    <recommendedName>
        <fullName evidence="12">Undecaprenyl-phosphate alpha-N-acetylglucosaminyl 1-phosphate transferase</fullName>
        <ecNumber evidence="12">2.7.8.33</ecNumber>
    </recommendedName>
    <alternativeName>
        <fullName evidence="12">UDP-GlcNAc:undecaprenyl-phosphate GlcNAc-1-phosphate transferase</fullName>
    </alternativeName>
    <alternativeName>
        <fullName evidence="12">Undecaprenyl-phosphate GlcNAc-1-phosphate transferase</fullName>
    </alternativeName>
</protein>
<reference evidence="14 15" key="1">
    <citation type="journal article" date="2014" name="Int. J. Syst. Evol. Microbiol.">
        <title>Complete genome sequence of Corynebacterium casei LMG S-19264T (=DSM 44701T), isolated from a smear-ripened cheese.</title>
        <authorList>
            <consortium name="US DOE Joint Genome Institute (JGI-PGF)"/>
            <person name="Walter F."/>
            <person name="Albersmeier A."/>
            <person name="Kalinowski J."/>
            <person name="Ruckert C."/>
        </authorList>
    </citation>
    <scope>NUCLEOTIDE SEQUENCE [LARGE SCALE GENOMIC DNA]</scope>
    <source>
        <strain evidence="14 15">NBRC 112785</strain>
    </source>
</reference>
<dbReference type="AlphaFoldDB" id="A0AA37TKC5"/>
<dbReference type="GO" id="GO:0016757">
    <property type="term" value="F:glycosyltransferase activity"/>
    <property type="evidence" value="ECO:0007669"/>
    <property type="project" value="UniProtKB-KW"/>
</dbReference>
<dbReference type="GO" id="GO:0071555">
    <property type="term" value="P:cell wall organization"/>
    <property type="evidence" value="ECO:0007669"/>
    <property type="project" value="TreeGrafter"/>
</dbReference>
<keyword evidence="6 12" id="KW-0812">Transmembrane</keyword>
<dbReference type="PANTHER" id="PTHR22926">
    <property type="entry name" value="PHOSPHO-N-ACETYLMURAMOYL-PENTAPEPTIDE-TRANSFERASE"/>
    <property type="match status" value="1"/>
</dbReference>
<comment type="subcellular location">
    <subcellularLocation>
        <location evidence="12">Cell inner membrane</location>
        <topology evidence="12">Multi-pass membrane protein</topology>
    </subcellularLocation>
    <subcellularLocation>
        <location evidence="1">Cell membrane</location>
        <topology evidence="1">Multi-pass membrane protein</topology>
    </subcellularLocation>
</comment>
<dbReference type="HAMAP" id="MF_02030">
    <property type="entry name" value="WecA_Gammaproteo"/>
    <property type="match status" value="1"/>
</dbReference>
<dbReference type="EMBL" id="BSPO01000002">
    <property type="protein sequence ID" value="GLS82859.1"/>
    <property type="molecule type" value="Genomic_DNA"/>
</dbReference>
<evidence type="ECO:0000256" key="13">
    <source>
        <dbReference type="PIRSR" id="PIRSR600715-1"/>
    </source>
</evidence>
<keyword evidence="4 12" id="KW-0328">Glycosyltransferase</keyword>
<feature type="binding site" evidence="13">
    <location>
        <position position="155"/>
    </location>
    <ligand>
        <name>Mg(2+)</name>
        <dbReference type="ChEBI" id="CHEBI:18420"/>
    </ligand>
</feature>
<dbReference type="GO" id="GO:0044038">
    <property type="term" value="P:cell wall macromolecule biosynthetic process"/>
    <property type="evidence" value="ECO:0007669"/>
    <property type="project" value="TreeGrafter"/>
</dbReference>
<feature type="transmembrane region" description="Helical" evidence="12">
    <location>
        <begin position="243"/>
        <end position="265"/>
    </location>
</feature>
<evidence type="ECO:0000313" key="15">
    <source>
        <dbReference type="Proteomes" id="UP001157439"/>
    </source>
</evidence>
<comment type="cofactor">
    <cofactor evidence="12 13">
        <name>Mg(2+)</name>
        <dbReference type="ChEBI" id="CHEBI:18420"/>
    </cofactor>
</comment>
<evidence type="ECO:0000256" key="7">
    <source>
        <dbReference type="ARBA" id="ARBA00022842"/>
    </source>
</evidence>
<evidence type="ECO:0000256" key="6">
    <source>
        <dbReference type="ARBA" id="ARBA00022692"/>
    </source>
</evidence>
<feature type="transmembrane region" description="Helical" evidence="12">
    <location>
        <begin position="187"/>
        <end position="204"/>
    </location>
</feature>
<dbReference type="NCBIfam" id="TIGR02380">
    <property type="entry name" value="ECA_wecA"/>
    <property type="match status" value="1"/>
</dbReference>
<dbReference type="CDD" id="cd06853">
    <property type="entry name" value="GT_WecA_like"/>
    <property type="match status" value="1"/>
</dbReference>
<keyword evidence="3 12" id="KW-0997">Cell inner membrane</keyword>
<dbReference type="GO" id="GO:0000287">
    <property type="term" value="F:magnesium ion binding"/>
    <property type="evidence" value="ECO:0007669"/>
    <property type="project" value="InterPro"/>
</dbReference>
<dbReference type="InterPro" id="IPR000715">
    <property type="entry name" value="Glycosyl_transferase_4"/>
</dbReference>
<keyword evidence="10 12" id="KW-0472">Membrane</keyword>
<keyword evidence="7 12" id="KW-0460">Magnesium</keyword>
<feature type="transmembrane region" description="Helical" evidence="12">
    <location>
        <begin position="46"/>
        <end position="67"/>
    </location>
</feature>
<feature type="transmembrane region" description="Helical" evidence="12">
    <location>
        <begin position="297"/>
        <end position="317"/>
    </location>
</feature>
<evidence type="ECO:0000256" key="2">
    <source>
        <dbReference type="ARBA" id="ARBA00022475"/>
    </source>
</evidence>
<dbReference type="RefSeq" id="WP_095499997.1">
    <property type="nucleotide sequence ID" value="NZ_BSPO01000002.1"/>
</dbReference>
<feature type="transmembrane region" description="Helical" evidence="12">
    <location>
        <begin position="216"/>
        <end position="237"/>
    </location>
</feature>
<feature type="transmembrane region" description="Helical" evidence="12">
    <location>
        <begin position="163"/>
        <end position="181"/>
    </location>
</feature>
<comment type="caution">
    <text evidence="14">The sequence shown here is derived from an EMBL/GenBank/DDBJ whole genome shotgun (WGS) entry which is preliminary data.</text>
</comment>
<keyword evidence="15" id="KW-1185">Reference proteome</keyword>
<dbReference type="GO" id="GO:0030145">
    <property type="term" value="F:manganese ion binding"/>
    <property type="evidence" value="ECO:0007669"/>
    <property type="project" value="InterPro"/>
</dbReference>
<keyword evidence="11 12" id="KW-0464">Manganese</keyword>
<organism evidence="14 15">
    <name type="scientific">Paraferrimonas haliotis</name>
    <dbReference type="NCBI Taxonomy" id="2013866"/>
    <lineage>
        <taxon>Bacteria</taxon>
        <taxon>Pseudomonadati</taxon>
        <taxon>Pseudomonadota</taxon>
        <taxon>Gammaproteobacteria</taxon>
        <taxon>Alteromonadales</taxon>
        <taxon>Ferrimonadaceae</taxon>
        <taxon>Paraferrimonas</taxon>
    </lineage>
</organism>
<evidence type="ECO:0000256" key="10">
    <source>
        <dbReference type="ARBA" id="ARBA00023136"/>
    </source>
</evidence>
<keyword evidence="2 12" id="KW-1003">Cell membrane</keyword>
<keyword evidence="9 12" id="KW-1133">Transmembrane helix</keyword>
<evidence type="ECO:0000256" key="11">
    <source>
        <dbReference type="ARBA" id="ARBA00023211"/>
    </source>
</evidence>
<evidence type="ECO:0000256" key="4">
    <source>
        <dbReference type="ARBA" id="ARBA00022676"/>
    </source>
</evidence>
<feature type="transmembrane region" description="Helical" evidence="12">
    <location>
        <begin position="127"/>
        <end position="151"/>
    </location>
</feature>
<keyword evidence="13" id="KW-0479">Metal-binding</keyword>
<evidence type="ECO:0000256" key="3">
    <source>
        <dbReference type="ARBA" id="ARBA00022519"/>
    </source>
</evidence>
<dbReference type="GO" id="GO:0009243">
    <property type="term" value="P:O antigen biosynthetic process"/>
    <property type="evidence" value="ECO:0007669"/>
    <property type="project" value="UniProtKB-UniRule"/>
</dbReference>
<feature type="transmembrane region" description="Helical" evidence="12">
    <location>
        <begin position="73"/>
        <end position="91"/>
    </location>
</feature>
<sequence length="351" mass="38601">MTTSLPILLSFFVSLSLITILQPLAHSIGLVDKPNQRKQHQGHIPLVGGLAIYTSLMVGIGFMHLFFGFEFTRAIEALMAGCFFITLIGAIDDKYDLSVKIRIVAQVGAALLMALVANRQISDLGNLFCLGVIELGVIAVPFTVLAVMAAINAYNMVDGIDGLIGGMTLSTFTGLGVLFWLSDSHHFAILCFVIVSVVLPYLLFNLSVFGNKRKIFMGDAGSMLIGYLTIWLLCIGVDANEPVFRPVVALWIVALPLVDMVAIMLRRIKKGQSPFKPDRDHLHHIFMRAGLSSRQTLAVMTIASFVITGLGVTLELLKTPEPVILFMFLGLFASYYLVIARVWRIVSWLKR</sequence>
<keyword evidence="5 12" id="KW-0808">Transferase</keyword>
<proteinExistence type="inferred from homology"/>
<comment type="cofactor">
    <cofactor evidence="12">
        <name>Mn(2+)</name>
        <dbReference type="ChEBI" id="CHEBI:29035"/>
    </cofactor>
</comment>
<comment type="pathway">
    <text evidence="12">Bacterial outer membrane biogenesis; LPS O-antigen biosynthesis.</text>
</comment>
<feature type="transmembrane region" description="Helical" evidence="12">
    <location>
        <begin position="6"/>
        <end position="25"/>
    </location>
</feature>
<evidence type="ECO:0000256" key="12">
    <source>
        <dbReference type="HAMAP-Rule" id="MF_02030"/>
    </source>
</evidence>
<evidence type="ECO:0000256" key="9">
    <source>
        <dbReference type="ARBA" id="ARBA00022989"/>
    </source>
</evidence>
<dbReference type="InterPro" id="IPR012750">
    <property type="entry name" value="ECA_WecA-rel"/>
</dbReference>
<comment type="function">
    <text evidence="12">Catalyzes the transfer of the GlcNAc-1-phosphate moiety from UDP-GlcNAc onto the carrier lipid undecaprenyl phosphate (C55-P), yielding GlcNAc-pyrophosphoryl-undecaprenyl (GlcNAc-PP-C55).</text>
</comment>
<dbReference type="GO" id="GO:0036380">
    <property type="term" value="F:UDP-N-acetylglucosamine-undecaprenyl-phosphate N-acetylglucosaminephosphotransferase activity"/>
    <property type="evidence" value="ECO:0007669"/>
    <property type="project" value="UniProtKB-UniRule"/>
</dbReference>